<dbReference type="Proteomes" id="UP001321473">
    <property type="component" value="Unassembled WGS sequence"/>
</dbReference>
<evidence type="ECO:0000313" key="2">
    <source>
        <dbReference type="Proteomes" id="UP001321473"/>
    </source>
</evidence>
<name>A0AAQ4EVC9_AMBAM</name>
<organism evidence="1 2">
    <name type="scientific">Amblyomma americanum</name>
    <name type="common">Lone star tick</name>
    <dbReference type="NCBI Taxonomy" id="6943"/>
    <lineage>
        <taxon>Eukaryota</taxon>
        <taxon>Metazoa</taxon>
        <taxon>Ecdysozoa</taxon>
        <taxon>Arthropoda</taxon>
        <taxon>Chelicerata</taxon>
        <taxon>Arachnida</taxon>
        <taxon>Acari</taxon>
        <taxon>Parasitiformes</taxon>
        <taxon>Ixodida</taxon>
        <taxon>Ixodoidea</taxon>
        <taxon>Ixodidae</taxon>
        <taxon>Amblyomminae</taxon>
        <taxon>Amblyomma</taxon>
    </lineage>
</organism>
<sequence length="76" mass="8812">MAAVSASNPLLFKRNKHAVSIETFTHNSVELLAKRLNSRLWEQPWPAERADYGRCHELRRGRDRSATQAQRKGHCR</sequence>
<proteinExistence type="predicted"/>
<dbReference type="AlphaFoldDB" id="A0AAQ4EVC9"/>
<keyword evidence="2" id="KW-1185">Reference proteome</keyword>
<dbReference type="EMBL" id="JARKHS020010398">
    <property type="protein sequence ID" value="KAK8778814.1"/>
    <property type="molecule type" value="Genomic_DNA"/>
</dbReference>
<reference evidence="1 2" key="1">
    <citation type="journal article" date="2023" name="Arcadia Sci">
        <title>De novo assembly of a long-read Amblyomma americanum tick genome.</title>
        <authorList>
            <person name="Chou S."/>
            <person name="Poskanzer K.E."/>
            <person name="Rollins M."/>
            <person name="Thuy-Boun P.S."/>
        </authorList>
    </citation>
    <scope>NUCLEOTIDE SEQUENCE [LARGE SCALE GENOMIC DNA]</scope>
    <source>
        <strain evidence="1">F_SG_1</strain>
        <tissue evidence="1">Salivary glands</tissue>
    </source>
</reference>
<gene>
    <name evidence="1" type="ORF">V5799_019844</name>
</gene>
<comment type="caution">
    <text evidence="1">The sequence shown here is derived from an EMBL/GenBank/DDBJ whole genome shotgun (WGS) entry which is preliminary data.</text>
</comment>
<evidence type="ECO:0000313" key="1">
    <source>
        <dbReference type="EMBL" id="KAK8778814.1"/>
    </source>
</evidence>
<accession>A0AAQ4EVC9</accession>
<protein>
    <submittedName>
        <fullName evidence="1">Uncharacterized protein</fullName>
    </submittedName>
</protein>